<dbReference type="InParanoid" id="A0A3P7GLT5"/>
<gene>
    <name evidence="1" type="ORF">WBA_LOCUS12634</name>
</gene>
<sequence length="119" mass="13475">MDISGMCTATTNTPRLFTSRVCLHKPLSLVNCASSSVMMLCCSIIVCRRERLRCTCTAKFCAKYLLVSPNTHGKVAFAVLWYNRAACEQRVIHVNFLSKKLRIKIRIKQGIFVRQGFPC</sequence>
<dbReference type="EMBL" id="UYWW01012970">
    <property type="protein sequence ID" value="VDM22735.1"/>
    <property type="molecule type" value="Genomic_DNA"/>
</dbReference>
<name>A0A3P7GLT5_WUCBA</name>
<evidence type="ECO:0000313" key="2">
    <source>
        <dbReference type="Proteomes" id="UP000270924"/>
    </source>
</evidence>
<protein>
    <submittedName>
        <fullName evidence="1">Uncharacterized protein</fullName>
    </submittedName>
</protein>
<dbReference type="AlphaFoldDB" id="A0A3P7GLT5"/>
<proteinExistence type="predicted"/>
<dbReference type="Proteomes" id="UP000270924">
    <property type="component" value="Unassembled WGS sequence"/>
</dbReference>
<reference evidence="1 2" key="1">
    <citation type="submission" date="2018-11" db="EMBL/GenBank/DDBJ databases">
        <authorList>
            <consortium name="Pathogen Informatics"/>
        </authorList>
    </citation>
    <scope>NUCLEOTIDE SEQUENCE [LARGE SCALE GENOMIC DNA]</scope>
</reference>
<keyword evidence="2" id="KW-1185">Reference proteome</keyword>
<organism evidence="1 2">
    <name type="scientific">Wuchereria bancrofti</name>
    <dbReference type="NCBI Taxonomy" id="6293"/>
    <lineage>
        <taxon>Eukaryota</taxon>
        <taxon>Metazoa</taxon>
        <taxon>Ecdysozoa</taxon>
        <taxon>Nematoda</taxon>
        <taxon>Chromadorea</taxon>
        <taxon>Rhabditida</taxon>
        <taxon>Spirurina</taxon>
        <taxon>Spiruromorpha</taxon>
        <taxon>Filarioidea</taxon>
        <taxon>Onchocercidae</taxon>
        <taxon>Wuchereria</taxon>
    </lineage>
</organism>
<evidence type="ECO:0000313" key="1">
    <source>
        <dbReference type="EMBL" id="VDM22735.1"/>
    </source>
</evidence>
<accession>A0A3P7GLT5</accession>